<accession>A0ACD5XIS5</accession>
<protein>
    <submittedName>
        <fullName evidence="1">Uncharacterized protein</fullName>
    </submittedName>
</protein>
<evidence type="ECO:0000313" key="2">
    <source>
        <dbReference type="Proteomes" id="UP001732700"/>
    </source>
</evidence>
<evidence type="ECO:0000313" key="1">
    <source>
        <dbReference type="EnsemblPlants" id="AVESA.00010b.r2.5AG0800560.1.CDS"/>
    </source>
</evidence>
<dbReference type="EnsemblPlants" id="AVESA.00010b.r2.5AG0800560.1">
    <property type="protein sequence ID" value="AVESA.00010b.r2.5AG0800560.1.CDS"/>
    <property type="gene ID" value="AVESA.00010b.r2.5AG0800560"/>
</dbReference>
<name>A0ACD5XIS5_AVESA</name>
<dbReference type="Proteomes" id="UP001732700">
    <property type="component" value="Chromosome 5A"/>
</dbReference>
<keyword evidence="2" id="KW-1185">Reference proteome</keyword>
<reference evidence="1" key="1">
    <citation type="submission" date="2021-05" db="EMBL/GenBank/DDBJ databases">
        <authorList>
            <person name="Scholz U."/>
            <person name="Mascher M."/>
            <person name="Fiebig A."/>
        </authorList>
    </citation>
    <scope>NUCLEOTIDE SEQUENCE [LARGE SCALE GENOMIC DNA]</scope>
</reference>
<sequence length="355" mass="38330">MAPACQGQDEAPRSGPALVVGATGYIGRFVAEACLDSGRRTFVLVRPGNACPARAASVDALRRKGAAVIEGRVGGKDGRKLVETVLRAHGIQVVISVMGGANILDQLGLIKAIQAAGTVKRFLPSEFGHDVDRARPVGAGLGFYEEKRRVRRAAEAAGVPYTYICCNSIAGWPYFDNMHPSEVPPPLDRFQIYGDGTVRAFFVAGTDIGKFTVKAAYDARGINKVVHFRPACNLLSTNEMACLWESKIGRTLPRVTLSKQDLLAMAAEDIIPASIVASLTHDIFINGCQTNYGIDDGSRDVEISSLYPDTPFRTINECFDDYARGLDLEEEDAAEKNKKSNPPMVEILAVHPMCA</sequence>
<organism evidence="1 2">
    <name type="scientific">Avena sativa</name>
    <name type="common">Oat</name>
    <dbReference type="NCBI Taxonomy" id="4498"/>
    <lineage>
        <taxon>Eukaryota</taxon>
        <taxon>Viridiplantae</taxon>
        <taxon>Streptophyta</taxon>
        <taxon>Embryophyta</taxon>
        <taxon>Tracheophyta</taxon>
        <taxon>Spermatophyta</taxon>
        <taxon>Magnoliopsida</taxon>
        <taxon>Liliopsida</taxon>
        <taxon>Poales</taxon>
        <taxon>Poaceae</taxon>
        <taxon>BOP clade</taxon>
        <taxon>Pooideae</taxon>
        <taxon>Poodae</taxon>
        <taxon>Poeae</taxon>
        <taxon>Poeae Chloroplast Group 1 (Aveneae type)</taxon>
        <taxon>Aveninae</taxon>
        <taxon>Avena</taxon>
    </lineage>
</organism>
<proteinExistence type="predicted"/>
<reference evidence="1" key="2">
    <citation type="submission" date="2025-09" db="UniProtKB">
        <authorList>
            <consortium name="EnsemblPlants"/>
        </authorList>
    </citation>
    <scope>IDENTIFICATION</scope>
</reference>